<name>A0A512E2M1_9PROT</name>
<dbReference type="RefSeq" id="WP_244619747.1">
    <property type="nucleotide sequence ID" value="NZ_BJYZ01000056.1"/>
</dbReference>
<dbReference type="EMBL" id="BJYZ01000056">
    <property type="protein sequence ID" value="GEO42969.1"/>
    <property type="molecule type" value="Genomic_DNA"/>
</dbReference>
<keyword evidence="2" id="KW-1185">Reference proteome</keyword>
<evidence type="ECO:0000313" key="1">
    <source>
        <dbReference type="EMBL" id="GEO42969.1"/>
    </source>
</evidence>
<accession>A0A512E2M1</accession>
<gene>
    <name evidence="1" type="ORF">SAE02_71170</name>
</gene>
<evidence type="ECO:0000313" key="2">
    <source>
        <dbReference type="Proteomes" id="UP000321523"/>
    </source>
</evidence>
<reference evidence="1 2" key="1">
    <citation type="submission" date="2019-07" db="EMBL/GenBank/DDBJ databases">
        <title>Whole genome shotgun sequence of Skermanella aerolata NBRC 106429.</title>
        <authorList>
            <person name="Hosoyama A."/>
            <person name="Uohara A."/>
            <person name="Ohji S."/>
            <person name="Ichikawa N."/>
        </authorList>
    </citation>
    <scope>NUCLEOTIDE SEQUENCE [LARGE SCALE GENOMIC DNA]</scope>
    <source>
        <strain evidence="1 2">NBRC 106429</strain>
    </source>
</reference>
<sequence length="45" mass="5251">MITQIMTMTIKDIRVTLNTTKHRMWDMTTVHISDTTMVPEGTLTR</sequence>
<dbReference type="AlphaFoldDB" id="A0A512E2M1"/>
<proteinExistence type="predicted"/>
<dbReference type="Proteomes" id="UP000321523">
    <property type="component" value="Unassembled WGS sequence"/>
</dbReference>
<organism evidence="1 2">
    <name type="scientific">Skermanella aerolata</name>
    <dbReference type="NCBI Taxonomy" id="393310"/>
    <lineage>
        <taxon>Bacteria</taxon>
        <taxon>Pseudomonadati</taxon>
        <taxon>Pseudomonadota</taxon>
        <taxon>Alphaproteobacteria</taxon>
        <taxon>Rhodospirillales</taxon>
        <taxon>Azospirillaceae</taxon>
        <taxon>Skermanella</taxon>
    </lineage>
</organism>
<protein>
    <submittedName>
        <fullName evidence="1">Uncharacterized protein</fullName>
    </submittedName>
</protein>
<comment type="caution">
    <text evidence="1">The sequence shown here is derived from an EMBL/GenBank/DDBJ whole genome shotgun (WGS) entry which is preliminary data.</text>
</comment>